<evidence type="ECO:0000256" key="5">
    <source>
        <dbReference type="ARBA" id="ARBA00023136"/>
    </source>
</evidence>
<accession>A0ABV0PTX3</accession>
<name>A0ABV0PTX3_9TELE</name>
<evidence type="ECO:0000256" key="2">
    <source>
        <dbReference type="ARBA" id="ARBA00022692"/>
    </source>
</evidence>
<dbReference type="EMBL" id="JAHRIO010086071">
    <property type="protein sequence ID" value="MEQ2186808.1"/>
    <property type="molecule type" value="Genomic_DNA"/>
</dbReference>
<keyword evidence="5" id="KW-0472">Membrane</keyword>
<feature type="compositionally biased region" description="Polar residues" evidence="6">
    <location>
        <begin position="12"/>
        <end position="23"/>
    </location>
</feature>
<proteinExistence type="predicted"/>
<reference evidence="9 10" key="1">
    <citation type="submission" date="2021-06" db="EMBL/GenBank/DDBJ databases">
        <authorList>
            <person name="Palmer J.M."/>
        </authorList>
    </citation>
    <scope>NUCLEOTIDE SEQUENCE [LARGE SCALE GENOMIC DNA]</scope>
    <source>
        <strain evidence="9 10">GA_2019</strain>
        <tissue evidence="9">Muscle</tissue>
    </source>
</reference>
<evidence type="ECO:0000259" key="7">
    <source>
        <dbReference type="Pfam" id="PF00168"/>
    </source>
</evidence>
<evidence type="ECO:0000256" key="1">
    <source>
        <dbReference type="ARBA" id="ARBA00004167"/>
    </source>
</evidence>
<comment type="subcellular location">
    <subcellularLocation>
        <location evidence="1">Membrane</location>
        <topology evidence="1">Single-pass membrane protein</topology>
    </subcellularLocation>
</comment>
<keyword evidence="10" id="KW-1185">Reference proteome</keyword>
<dbReference type="PANTHER" id="PTHR12546:SF37">
    <property type="entry name" value="FER-1-LIKE 6 (C. ELEGANS)"/>
    <property type="match status" value="1"/>
</dbReference>
<evidence type="ECO:0000256" key="4">
    <source>
        <dbReference type="ARBA" id="ARBA00022989"/>
    </source>
</evidence>
<keyword evidence="4" id="KW-1133">Transmembrane helix</keyword>
<dbReference type="InterPro" id="IPR032362">
    <property type="entry name" value="Ferlin_C"/>
</dbReference>
<gene>
    <name evidence="9" type="primary">FER1L6</name>
    <name evidence="9" type="ORF">GOODEAATRI_032518</name>
</gene>
<evidence type="ECO:0000256" key="6">
    <source>
        <dbReference type="SAM" id="MobiDB-lite"/>
    </source>
</evidence>
<sequence length="189" mass="21093">SGPDVGGHVPSGFTTSRTPSGHFTQKTKRVSFDWFLVTGLAKKVLLSCFVGVGKGNPLFCFQILVVKKKDHIFSLDKTEQKLPAILILQVWDFETLSSDDFLGTLELDLHGFPHGAKTAKWCKVDMLTEVTDRISIFQQKRARGWWPFSKSGELTGKVEAEFHLVTAEEAEKNPVGKARKEPEPLPKPK</sequence>
<feature type="region of interest" description="Disordered" evidence="6">
    <location>
        <begin position="1"/>
        <end position="23"/>
    </location>
</feature>
<feature type="region of interest" description="Disordered" evidence="6">
    <location>
        <begin position="169"/>
        <end position="189"/>
    </location>
</feature>
<feature type="domain" description="Ferlin C-terminal" evidence="8">
    <location>
        <begin position="154"/>
        <end position="188"/>
    </location>
</feature>
<dbReference type="Pfam" id="PF16165">
    <property type="entry name" value="Ferlin_C"/>
    <property type="match status" value="1"/>
</dbReference>
<evidence type="ECO:0000256" key="3">
    <source>
        <dbReference type="ARBA" id="ARBA00022737"/>
    </source>
</evidence>
<protein>
    <submittedName>
        <fullName evidence="9">Fer-1-like protein 6</fullName>
    </submittedName>
</protein>
<dbReference type="PANTHER" id="PTHR12546">
    <property type="entry name" value="FER-1-LIKE"/>
    <property type="match status" value="1"/>
</dbReference>
<evidence type="ECO:0000259" key="8">
    <source>
        <dbReference type="Pfam" id="PF16165"/>
    </source>
</evidence>
<keyword evidence="2" id="KW-0812">Transmembrane</keyword>
<comment type="caution">
    <text evidence="9">The sequence shown here is derived from an EMBL/GenBank/DDBJ whole genome shotgun (WGS) entry which is preliminary data.</text>
</comment>
<evidence type="ECO:0000313" key="9">
    <source>
        <dbReference type="EMBL" id="MEQ2186808.1"/>
    </source>
</evidence>
<dbReference type="Gene3D" id="2.60.40.150">
    <property type="entry name" value="C2 domain"/>
    <property type="match status" value="1"/>
</dbReference>
<evidence type="ECO:0000313" key="10">
    <source>
        <dbReference type="Proteomes" id="UP001476798"/>
    </source>
</evidence>
<organism evidence="9 10">
    <name type="scientific">Goodea atripinnis</name>
    <dbReference type="NCBI Taxonomy" id="208336"/>
    <lineage>
        <taxon>Eukaryota</taxon>
        <taxon>Metazoa</taxon>
        <taxon>Chordata</taxon>
        <taxon>Craniata</taxon>
        <taxon>Vertebrata</taxon>
        <taxon>Euteleostomi</taxon>
        <taxon>Actinopterygii</taxon>
        <taxon>Neopterygii</taxon>
        <taxon>Teleostei</taxon>
        <taxon>Neoteleostei</taxon>
        <taxon>Acanthomorphata</taxon>
        <taxon>Ovalentaria</taxon>
        <taxon>Atherinomorphae</taxon>
        <taxon>Cyprinodontiformes</taxon>
        <taxon>Goodeidae</taxon>
        <taxon>Goodea</taxon>
    </lineage>
</organism>
<dbReference type="Pfam" id="PF00168">
    <property type="entry name" value="C2"/>
    <property type="match status" value="1"/>
</dbReference>
<dbReference type="InterPro" id="IPR000008">
    <property type="entry name" value="C2_dom"/>
</dbReference>
<dbReference type="Proteomes" id="UP001476798">
    <property type="component" value="Unassembled WGS sequence"/>
</dbReference>
<feature type="non-terminal residue" evidence="9">
    <location>
        <position position="1"/>
    </location>
</feature>
<dbReference type="InterPro" id="IPR035892">
    <property type="entry name" value="C2_domain_sf"/>
</dbReference>
<dbReference type="SUPFAM" id="SSF49562">
    <property type="entry name" value="C2 domain (Calcium/lipid-binding domain, CaLB)"/>
    <property type="match status" value="1"/>
</dbReference>
<keyword evidence="3" id="KW-0677">Repeat</keyword>
<feature type="domain" description="C2" evidence="7">
    <location>
        <begin position="79"/>
        <end position="123"/>
    </location>
</feature>
<dbReference type="InterPro" id="IPR037721">
    <property type="entry name" value="Ferlin"/>
</dbReference>